<dbReference type="OrthoDB" id="9801156at2"/>
<dbReference type="RefSeq" id="WP_073167622.1">
    <property type="nucleotide sequence ID" value="NZ_FQZE01000008.1"/>
</dbReference>
<sequence length="384" mass="40989">MGLNFNFSTATQILFGNGTVAKVPELLNTYGRKIMLVTGKNSERAKPLTDLLSSTSEIFRFGVEKEPSVEVIDEGVKLARKNHCEAIVGFGGGSVIDSAKAIAALTPNAGELLDYLEVIGKGKKLTEKPLPFIAIPTTAGTGAEASKNSVIYSAKHKVKVSLRSSLMFADVAVVDPELTLSMPSEITATTGMDALTHLLETFVSNQANPFIDNFGREGMQRVSRSLLKAYETGSNLEAREDMAYAALLGGMALANVKLGAVHGFAGPMGGMIPIPHGAVCARLLPAVMEANLKSAKSQNLKYIISKYDEVAQLLTGESNARSEEGVQWAQQMVEKLNIPLLSAFGLTPDDFPVLVEKAKKASSMKGNPVVLSDESLMLILEKSI</sequence>
<organism evidence="7 8">
    <name type="scientific">Tangfeifania diversioriginum</name>
    <dbReference type="NCBI Taxonomy" id="1168035"/>
    <lineage>
        <taxon>Bacteria</taxon>
        <taxon>Pseudomonadati</taxon>
        <taxon>Bacteroidota</taxon>
        <taxon>Bacteroidia</taxon>
        <taxon>Marinilabiliales</taxon>
        <taxon>Prolixibacteraceae</taxon>
        <taxon>Tangfeifania</taxon>
    </lineage>
</organism>
<evidence type="ECO:0000313" key="7">
    <source>
        <dbReference type="EMBL" id="SHI92337.1"/>
    </source>
</evidence>
<evidence type="ECO:0000259" key="5">
    <source>
        <dbReference type="Pfam" id="PF00465"/>
    </source>
</evidence>
<dbReference type="SUPFAM" id="SSF56796">
    <property type="entry name" value="Dehydroquinate synthase-like"/>
    <property type="match status" value="1"/>
</dbReference>
<dbReference type="FunFam" id="3.40.50.1970:FF:000003">
    <property type="entry name" value="Alcohol dehydrogenase, iron-containing"/>
    <property type="match status" value="1"/>
</dbReference>
<evidence type="ECO:0000256" key="3">
    <source>
        <dbReference type="ARBA" id="ARBA00023002"/>
    </source>
</evidence>
<dbReference type="InterPro" id="IPR001670">
    <property type="entry name" value="ADH_Fe/GldA"/>
</dbReference>
<dbReference type="STRING" id="1168035.SAMN05444280_10823"/>
<reference evidence="7 8" key="1">
    <citation type="submission" date="2016-11" db="EMBL/GenBank/DDBJ databases">
        <authorList>
            <person name="Jaros S."/>
            <person name="Januszkiewicz K."/>
            <person name="Wedrychowicz H."/>
        </authorList>
    </citation>
    <scope>NUCLEOTIDE SEQUENCE [LARGE SCALE GENOMIC DNA]</scope>
    <source>
        <strain evidence="7 8">DSM 27063</strain>
    </source>
</reference>
<dbReference type="CDD" id="cd08183">
    <property type="entry name" value="Fe-ADH-like"/>
    <property type="match status" value="1"/>
</dbReference>
<dbReference type="InterPro" id="IPR056798">
    <property type="entry name" value="ADH_Fe_C"/>
</dbReference>
<evidence type="ECO:0000256" key="1">
    <source>
        <dbReference type="ARBA" id="ARBA00001962"/>
    </source>
</evidence>
<dbReference type="Pfam" id="PF00465">
    <property type="entry name" value="Fe-ADH"/>
    <property type="match status" value="1"/>
</dbReference>
<name>A0A1M6F3Q8_9BACT</name>
<keyword evidence="3" id="KW-0560">Oxidoreductase</keyword>
<accession>A0A1M6F3Q8</accession>
<feature type="domain" description="Alcohol dehydrogenase iron-type/glycerol dehydrogenase GldA" evidence="5">
    <location>
        <begin position="11"/>
        <end position="176"/>
    </location>
</feature>
<feature type="domain" description="Fe-containing alcohol dehydrogenase-like C-terminal" evidence="6">
    <location>
        <begin position="187"/>
        <end position="383"/>
    </location>
</feature>
<proteinExistence type="inferred from homology"/>
<dbReference type="Proteomes" id="UP000184050">
    <property type="component" value="Unassembled WGS sequence"/>
</dbReference>
<dbReference type="InterPro" id="IPR018211">
    <property type="entry name" value="ADH_Fe_CS"/>
</dbReference>
<dbReference type="PROSITE" id="PS00913">
    <property type="entry name" value="ADH_IRON_1"/>
    <property type="match status" value="1"/>
</dbReference>
<dbReference type="Pfam" id="PF25137">
    <property type="entry name" value="ADH_Fe_C"/>
    <property type="match status" value="1"/>
</dbReference>
<protein>
    <submittedName>
        <fullName evidence="7">Alcohol dehydrogenase, class IV</fullName>
    </submittedName>
</protein>
<dbReference type="EMBL" id="FQZE01000008">
    <property type="protein sequence ID" value="SHI92337.1"/>
    <property type="molecule type" value="Genomic_DNA"/>
</dbReference>
<dbReference type="GO" id="GO:0046872">
    <property type="term" value="F:metal ion binding"/>
    <property type="evidence" value="ECO:0007669"/>
    <property type="project" value="InterPro"/>
</dbReference>
<dbReference type="InterPro" id="IPR039697">
    <property type="entry name" value="Alcohol_dehydrogenase_Fe"/>
</dbReference>
<comment type="similarity">
    <text evidence="2">Belongs to the iron-containing alcohol dehydrogenase family.</text>
</comment>
<dbReference type="PANTHER" id="PTHR11496">
    <property type="entry name" value="ALCOHOL DEHYDROGENASE"/>
    <property type="match status" value="1"/>
</dbReference>
<keyword evidence="8" id="KW-1185">Reference proteome</keyword>
<dbReference type="Gene3D" id="1.20.1090.10">
    <property type="entry name" value="Dehydroquinate synthase-like - alpha domain"/>
    <property type="match status" value="1"/>
</dbReference>
<gene>
    <name evidence="7" type="ORF">SAMN05444280_10823</name>
</gene>
<keyword evidence="4" id="KW-0520">NAD</keyword>
<dbReference type="GO" id="GO:0004022">
    <property type="term" value="F:alcohol dehydrogenase (NAD+) activity"/>
    <property type="evidence" value="ECO:0007669"/>
    <property type="project" value="TreeGrafter"/>
</dbReference>
<evidence type="ECO:0000256" key="2">
    <source>
        <dbReference type="ARBA" id="ARBA00007358"/>
    </source>
</evidence>
<evidence type="ECO:0000313" key="8">
    <source>
        <dbReference type="Proteomes" id="UP000184050"/>
    </source>
</evidence>
<comment type="cofactor">
    <cofactor evidence="1">
        <name>Fe cation</name>
        <dbReference type="ChEBI" id="CHEBI:24875"/>
    </cofactor>
</comment>
<dbReference type="Gene3D" id="3.40.50.1970">
    <property type="match status" value="1"/>
</dbReference>
<dbReference type="AlphaFoldDB" id="A0A1M6F3Q8"/>
<dbReference type="PANTHER" id="PTHR11496:SF102">
    <property type="entry name" value="ALCOHOL DEHYDROGENASE 4"/>
    <property type="match status" value="1"/>
</dbReference>
<evidence type="ECO:0000256" key="4">
    <source>
        <dbReference type="ARBA" id="ARBA00023027"/>
    </source>
</evidence>
<evidence type="ECO:0000259" key="6">
    <source>
        <dbReference type="Pfam" id="PF25137"/>
    </source>
</evidence>